<sequence length="126" mass="14560">SDALNSYQETDKQYAKDNVLVAYVTARLFVNETLEDKTLEIIMKSYKKRKPSAAWWMSDLICIAVVKLFPHDESSEVITNCIEFLRNKCDFTDEDISSLRNFMSPNTANMESLQKQFLTMLEGTEN</sequence>
<dbReference type="EMBL" id="UINC01092024">
    <property type="protein sequence ID" value="SVC45270.1"/>
    <property type="molecule type" value="Genomic_DNA"/>
</dbReference>
<reference evidence="1" key="1">
    <citation type="submission" date="2018-05" db="EMBL/GenBank/DDBJ databases">
        <authorList>
            <person name="Lanie J.A."/>
            <person name="Ng W.-L."/>
            <person name="Kazmierczak K.M."/>
            <person name="Andrzejewski T.M."/>
            <person name="Davidsen T.M."/>
            <person name="Wayne K.J."/>
            <person name="Tettelin H."/>
            <person name="Glass J.I."/>
            <person name="Rusch D."/>
            <person name="Podicherti R."/>
            <person name="Tsui H.-C.T."/>
            <person name="Winkler M.E."/>
        </authorList>
    </citation>
    <scope>NUCLEOTIDE SEQUENCE</scope>
</reference>
<accession>A0A382M9C9</accession>
<name>A0A382M9C9_9ZZZZ</name>
<dbReference type="AlphaFoldDB" id="A0A382M9C9"/>
<feature type="non-terminal residue" evidence="1">
    <location>
        <position position="1"/>
    </location>
</feature>
<proteinExistence type="predicted"/>
<protein>
    <submittedName>
        <fullName evidence="1">Uncharacterized protein</fullName>
    </submittedName>
</protein>
<organism evidence="1">
    <name type="scientific">marine metagenome</name>
    <dbReference type="NCBI Taxonomy" id="408172"/>
    <lineage>
        <taxon>unclassified sequences</taxon>
        <taxon>metagenomes</taxon>
        <taxon>ecological metagenomes</taxon>
    </lineage>
</organism>
<gene>
    <name evidence="1" type="ORF">METZ01_LOCUS298124</name>
</gene>
<evidence type="ECO:0000313" key="1">
    <source>
        <dbReference type="EMBL" id="SVC45270.1"/>
    </source>
</evidence>